<dbReference type="Proteomes" id="UP000887569">
    <property type="component" value="Unplaced"/>
</dbReference>
<feature type="region of interest" description="Disordered" evidence="1">
    <location>
        <begin position="1"/>
        <end position="27"/>
    </location>
</feature>
<protein>
    <submittedName>
        <fullName evidence="3">Uncharacterized protein</fullName>
    </submittedName>
</protein>
<accession>A0A914ZZ63</accession>
<sequence>MEVEPELRSPPEHQPESNAVPADSSSQRVQWLEELAARYREMLRPRTGVNLDAERVPRRRAERQQPDFRPADVSALPAHMAAELVAPTTPPYIVQNNKILCRLAHCGVPNKQFETVAAWRKHVALSKSHLEDAFCGTCGHHLIVPPEVGPAGVKAFITAHKKERCAGASKATMRQRQSEVGRLDGLMRNTSHILVPDIQQVEAPAEVEVEPTAVRRKRHYDTEQARRADICAAYLKRFRTSEPELMAEIAREHDLQLP</sequence>
<organism evidence="2 3">
    <name type="scientific">Parascaris univalens</name>
    <name type="common">Nematode worm</name>
    <dbReference type="NCBI Taxonomy" id="6257"/>
    <lineage>
        <taxon>Eukaryota</taxon>
        <taxon>Metazoa</taxon>
        <taxon>Ecdysozoa</taxon>
        <taxon>Nematoda</taxon>
        <taxon>Chromadorea</taxon>
        <taxon>Rhabditida</taxon>
        <taxon>Spirurina</taxon>
        <taxon>Ascaridomorpha</taxon>
        <taxon>Ascaridoidea</taxon>
        <taxon>Ascarididae</taxon>
        <taxon>Parascaris</taxon>
    </lineage>
</organism>
<name>A0A914ZZ63_PARUN</name>
<dbReference type="AlphaFoldDB" id="A0A914ZZ63"/>
<evidence type="ECO:0000313" key="2">
    <source>
        <dbReference type="Proteomes" id="UP000887569"/>
    </source>
</evidence>
<proteinExistence type="predicted"/>
<reference evidence="3" key="1">
    <citation type="submission" date="2022-11" db="UniProtKB">
        <authorList>
            <consortium name="WormBaseParasite"/>
        </authorList>
    </citation>
    <scope>IDENTIFICATION</scope>
</reference>
<evidence type="ECO:0000256" key="1">
    <source>
        <dbReference type="SAM" id="MobiDB-lite"/>
    </source>
</evidence>
<keyword evidence="2" id="KW-1185">Reference proteome</keyword>
<evidence type="ECO:0000313" key="3">
    <source>
        <dbReference type="WBParaSite" id="PgE044_g003_t01"/>
    </source>
</evidence>
<feature type="compositionally biased region" description="Basic and acidic residues" evidence="1">
    <location>
        <begin position="1"/>
        <end position="15"/>
    </location>
</feature>
<dbReference type="WBParaSite" id="PgE044_g003_t01">
    <property type="protein sequence ID" value="PgE044_g003_t01"/>
    <property type="gene ID" value="PgE044_g003"/>
</dbReference>